<evidence type="ECO:0000259" key="4">
    <source>
        <dbReference type="PROSITE" id="PS50893"/>
    </source>
</evidence>
<dbReference type="Proteomes" id="UP000000442">
    <property type="component" value="Chromosome"/>
</dbReference>
<dbReference type="Gene3D" id="3.40.50.300">
    <property type="entry name" value="P-loop containing nucleotide triphosphate hydrolases"/>
    <property type="match status" value="1"/>
</dbReference>
<evidence type="ECO:0000256" key="3">
    <source>
        <dbReference type="ARBA" id="ARBA00022840"/>
    </source>
</evidence>
<dbReference type="InterPro" id="IPR050153">
    <property type="entry name" value="Metal_Ion_Import_ABC"/>
</dbReference>
<dbReference type="SMART" id="SM00382">
    <property type="entry name" value="AAA"/>
    <property type="match status" value="1"/>
</dbReference>
<organism evidence="5 6">
    <name type="scientific">Desulforapulum autotrophicum (strain ATCC 43914 / DSM 3382 / VKM B-1955 / HRM2)</name>
    <name type="common">Desulfobacterium autotrophicum</name>
    <dbReference type="NCBI Taxonomy" id="177437"/>
    <lineage>
        <taxon>Bacteria</taxon>
        <taxon>Pseudomonadati</taxon>
        <taxon>Thermodesulfobacteriota</taxon>
        <taxon>Desulfobacteria</taxon>
        <taxon>Desulfobacterales</taxon>
        <taxon>Desulfobacteraceae</taxon>
        <taxon>Desulforapulum</taxon>
    </lineage>
</organism>
<dbReference type="KEGG" id="dat:HRM2_16180"/>
<dbReference type="InterPro" id="IPR027417">
    <property type="entry name" value="P-loop_NTPase"/>
</dbReference>
<dbReference type="InterPro" id="IPR003593">
    <property type="entry name" value="AAA+_ATPase"/>
</dbReference>
<dbReference type="OrthoDB" id="9809450at2"/>
<keyword evidence="2" id="KW-0547">Nucleotide-binding</keyword>
<keyword evidence="1" id="KW-0813">Transport</keyword>
<evidence type="ECO:0000256" key="2">
    <source>
        <dbReference type="ARBA" id="ARBA00022741"/>
    </source>
</evidence>
<sequence>MALLTLENGEFSFGKTQVFKGVNLAVSKGETLCLLGPNGCGKTTLIDCILGINPLTSGEITLDGQSVKGVSPRQMAQRVAYVPQKHTRHFSFSVLDVLLMGRAPYTSFYASPDDADVALVEETLESMDLSHLKNRDYTRLSGGETQLVMIMRALVQDTPVIVMDEPTAHLDFKHELIVLETIVRLVKERKRTLIMATHFPNHAFYLENEGISVQVAFMDQQRVYLAGSPSRVLTEKNLESFYRVKTSVITHGIPGKGTVKHIIPIQTMDTDQ</sequence>
<dbReference type="PANTHER" id="PTHR42734:SF19">
    <property type="entry name" value="IRON COMPOUNDS ABC TRANSPORTER, ATP-BINDING PROTEIN"/>
    <property type="match status" value="1"/>
</dbReference>
<dbReference type="CDD" id="cd03214">
    <property type="entry name" value="ABC_Iron-Siderophores_B12_Hemin"/>
    <property type="match status" value="1"/>
</dbReference>
<dbReference type="AlphaFoldDB" id="C0QAE2"/>
<accession>C0QAE2</accession>
<dbReference type="GO" id="GO:0005524">
    <property type="term" value="F:ATP binding"/>
    <property type="evidence" value="ECO:0007669"/>
    <property type="project" value="UniProtKB-KW"/>
</dbReference>
<dbReference type="EC" id="3.6.3.34" evidence="5"/>
<protein>
    <submittedName>
        <fullName evidence="5">ABC-type iron(III) transporter, ATP-binding protein (ATPase)</fullName>
        <ecNumber evidence="5">3.6.3.34</ecNumber>
    </submittedName>
</protein>
<proteinExistence type="predicted"/>
<keyword evidence="5" id="KW-0378">Hydrolase</keyword>
<dbReference type="STRING" id="177437.HRM2_16180"/>
<feature type="domain" description="ABC transporter" evidence="4">
    <location>
        <begin position="4"/>
        <end position="245"/>
    </location>
</feature>
<dbReference type="FunFam" id="3.40.50.300:FF:000134">
    <property type="entry name" value="Iron-enterobactin ABC transporter ATP-binding protein"/>
    <property type="match status" value="1"/>
</dbReference>
<dbReference type="Pfam" id="PF00005">
    <property type="entry name" value="ABC_tran"/>
    <property type="match status" value="1"/>
</dbReference>
<dbReference type="PANTHER" id="PTHR42734">
    <property type="entry name" value="METAL TRANSPORT SYSTEM ATP-BINDING PROTEIN TM_0124-RELATED"/>
    <property type="match status" value="1"/>
</dbReference>
<dbReference type="eggNOG" id="COG1120">
    <property type="taxonomic scope" value="Bacteria"/>
</dbReference>
<evidence type="ECO:0000313" key="5">
    <source>
        <dbReference type="EMBL" id="ACN14727.1"/>
    </source>
</evidence>
<evidence type="ECO:0000313" key="6">
    <source>
        <dbReference type="Proteomes" id="UP000000442"/>
    </source>
</evidence>
<reference evidence="5 6" key="1">
    <citation type="journal article" date="2009" name="Environ. Microbiol.">
        <title>Genome sequence of Desulfobacterium autotrophicum HRM2, a marine sulfate reducer oxidizing organic carbon completely to carbon dioxide.</title>
        <authorList>
            <person name="Strittmatter A.W."/>
            <person name="Liesegang H."/>
            <person name="Rabus R."/>
            <person name="Decker I."/>
            <person name="Amann J."/>
            <person name="Andres S."/>
            <person name="Henne A."/>
            <person name="Fricke W.F."/>
            <person name="Martinez-Arias R."/>
            <person name="Bartels D."/>
            <person name="Goesmann A."/>
            <person name="Krause L."/>
            <person name="Puehler A."/>
            <person name="Klenk H.P."/>
            <person name="Richter M."/>
            <person name="Schuler M."/>
            <person name="Gloeckner F.O."/>
            <person name="Meyerdierks A."/>
            <person name="Gottschalk G."/>
            <person name="Amann R."/>
        </authorList>
    </citation>
    <scope>NUCLEOTIDE SEQUENCE [LARGE SCALE GENOMIC DNA]</scope>
    <source>
        <strain evidence="6">ATCC 43914 / DSM 3382 / HRM2</strain>
    </source>
</reference>
<name>C0QAE2_DESAH</name>
<dbReference type="PROSITE" id="PS50893">
    <property type="entry name" value="ABC_TRANSPORTER_2"/>
    <property type="match status" value="1"/>
</dbReference>
<dbReference type="GO" id="GO:0016887">
    <property type="term" value="F:ATP hydrolysis activity"/>
    <property type="evidence" value="ECO:0007669"/>
    <property type="project" value="InterPro"/>
</dbReference>
<dbReference type="EMBL" id="CP001087">
    <property type="protein sequence ID" value="ACN14727.1"/>
    <property type="molecule type" value="Genomic_DNA"/>
</dbReference>
<gene>
    <name evidence="5" type="ordered locus">HRM2_16180</name>
</gene>
<dbReference type="HOGENOM" id="CLU_000604_1_11_7"/>
<dbReference type="InterPro" id="IPR003439">
    <property type="entry name" value="ABC_transporter-like_ATP-bd"/>
</dbReference>
<evidence type="ECO:0000256" key="1">
    <source>
        <dbReference type="ARBA" id="ARBA00022448"/>
    </source>
</evidence>
<dbReference type="SUPFAM" id="SSF52540">
    <property type="entry name" value="P-loop containing nucleoside triphosphate hydrolases"/>
    <property type="match status" value="1"/>
</dbReference>
<keyword evidence="6" id="KW-1185">Reference proteome</keyword>
<keyword evidence="3 5" id="KW-0067">ATP-binding</keyword>
<dbReference type="RefSeq" id="WP_015903514.1">
    <property type="nucleotide sequence ID" value="NC_012108.1"/>
</dbReference>